<dbReference type="PANTHER" id="PTHR23131:SF4">
    <property type="entry name" value="METALLO-BETA-LACTAMASE SUPERFAMILY POTEIN"/>
    <property type="match status" value="1"/>
</dbReference>
<evidence type="ECO:0000313" key="2">
    <source>
        <dbReference type="EMBL" id="RJP75162.1"/>
    </source>
</evidence>
<dbReference type="GO" id="GO:0016787">
    <property type="term" value="F:hydrolase activity"/>
    <property type="evidence" value="ECO:0007669"/>
    <property type="project" value="UniProtKB-KW"/>
</dbReference>
<dbReference type="EMBL" id="QZKI01000006">
    <property type="protein sequence ID" value="RJP75162.1"/>
    <property type="molecule type" value="Genomic_DNA"/>
</dbReference>
<dbReference type="InterPro" id="IPR001279">
    <property type="entry name" value="Metallo-B-lactamas"/>
</dbReference>
<accession>A0A419F960</accession>
<evidence type="ECO:0000313" key="3">
    <source>
        <dbReference type="Proteomes" id="UP000285961"/>
    </source>
</evidence>
<evidence type="ECO:0000259" key="1">
    <source>
        <dbReference type="SMART" id="SM00849"/>
    </source>
</evidence>
<name>A0A419F960_9BACT</name>
<dbReference type="Gene3D" id="3.60.15.10">
    <property type="entry name" value="Ribonuclease Z/Hydroxyacylglutathione hydrolase-like"/>
    <property type="match status" value="1"/>
</dbReference>
<proteinExistence type="predicted"/>
<comment type="caution">
    <text evidence="2">The sequence shown here is derived from an EMBL/GenBank/DDBJ whole genome shotgun (WGS) entry which is preliminary data.</text>
</comment>
<dbReference type="AlphaFoldDB" id="A0A419F960"/>
<keyword evidence="2" id="KW-0378">Hydrolase</keyword>
<dbReference type="InterPro" id="IPR036866">
    <property type="entry name" value="RibonucZ/Hydroxyglut_hydro"/>
</dbReference>
<dbReference type="SMART" id="SM00849">
    <property type="entry name" value="Lactamase_B"/>
    <property type="match status" value="1"/>
</dbReference>
<reference evidence="2 3" key="1">
    <citation type="journal article" date="2017" name="ISME J.">
        <title>Energy and carbon metabolisms in a deep terrestrial subsurface fluid microbial community.</title>
        <authorList>
            <person name="Momper L."/>
            <person name="Jungbluth S.P."/>
            <person name="Lee M.D."/>
            <person name="Amend J.P."/>
        </authorList>
    </citation>
    <scope>NUCLEOTIDE SEQUENCE [LARGE SCALE GENOMIC DNA]</scope>
    <source>
        <strain evidence="2">SURF_17</strain>
    </source>
</reference>
<dbReference type="Pfam" id="PF00753">
    <property type="entry name" value="Lactamase_B"/>
    <property type="match status" value="1"/>
</dbReference>
<dbReference type="Proteomes" id="UP000285961">
    <property type="component" value="Unassembled WGS sequence"/>
</dbReference>
<dbReference type="Gene3D" id="1.10.10.10">
    <property type="entry name" value="Winged helix-like DNA-binding domain superfamily/Winged helix DNA-binding domain"/>
    <property type="match status" value="1"/>
</dbReference>
<organism evidence="2 3">
    <name type="scientific">Candidatus Abyssobacteria bacterium SURF_17</name>
    <dbReference type="NCBI Taxonomy" id="2093361"/>
    <lineage>
        <taxon>Bacteria</taxon>
        <taxon>Pseudomonadati</taxon>
        <taxon>Candidatus Hydrogenedentota</taxon>
        <taxon>Candidatus Abyssobacteria</taxon>
    </lineage>
</organism>
<dbReference type="SUPFAM" id="SSF56281">
    <property type="entry name" value="Metallo-hydrolase/oxidoreductase"/>
    <property type="match status" value="1"/>
</dbReference>
<feature type="domain" description="Metallo-beta-lactamase" evidence="1">
    <location>
        <begin position="35"/>
        <end position="255"/>
    </location>
</feature>
<dbReference type="InterPro" id="IPR036388">
    <property type="entry name" value="WH-like_DNA-bd_sf"/>
</dbReference>
<dbReference type="PANTHER" id="PTHR23131">
    <property type="entry name" value="ENDORIBONUCLEASE LACTB2"/>
    <property type="match status" value="1"/>
</dbReference>
<sequence>MRVSQENLTHTGYRTVEVAKHIHQIPTPTPFYVGAINTYLIEDEPLTLVDSGLKTEEAEEALRAGLKELGFAFSDIEQIIITHSHLDHYGLMATIASEGNPRVCAHPLEVFDLQNPRGYANEDDERYHRTERFLLKSGLPKELLENILMRHPIFEQLRDPITVTQMVNDGDVIRLKHRELRVVHCPGHSPGLINLYDSAARVLLSGDNLLKHISPVPLINFPKDSSQPRAHSLADYLATLRRLKTLDVDIVLTGHGEIIHDMNEIIDSIVVHHEVRKRKVHRFLDGSPKTAYDVCSHLFPKIEAYHIYLGMSEAVGHLDILQTEGAVEMEERNGKFLYHSKGAPRH</sequence>
<dbReference type="InterPro" id="IPR050662">
    <property type="entry name" value="Sec-metab_biosynth-thioest"/>
</dbReference>
<protein>
    <submittedName>
        <fullName evidence="2">MBL fold metallo-hydrolase</fullName>
    </submittedName>
</protein>
<gene>
    <name evidence="2" type="ORF">C4532_01050</name>
</gene>